<dbReference type="GO" id="GO:2000786">
    <property type="term" value="P:positive regulation of autophagosome assembly"/>
    <property type="evidence" value="ECO:0007669"/>
    <property type="project" value="EnsemblFungi"/>
</dbReference>
<feature type="domain" description="Autophagy-related protein 11 C-terminal" evidence="13">
    <location>
        <begin position="1005"/>
        <end position="1176"/>
    </location>
</feature>
<keyword evidence="8 10" id="KW-0175">Coiled coil</keyword>
<dbReference type="PANTHER" id="PTHR13222:SF1">
    <property type="entry name" value="RB1-INDUCIBLE COILED-COIL PROTEIN 1"/>
    <property type="match status" value="1"/>
</dbReference>
<dbReference type="GO" id="GO:0034045">
    <property type="term" value="C:phagophore assembly site membrane"/>
    <property type="evidence" value="ECO:0007669"/>
    <property type="project" value="UniProtKB-SubCell"/>
</dbReference>
<dbReference type="GO" id="GO:0071957">
    <property type="term" value="C:old mitotic spindle pole body"/>
    <property type="evidence" value="ECO:0007669"/>
    <property type="project" value="EnsemblFungi"/>
</dbReference>
<dbReference type="GO" id="GO:0032258">
    <property type="term" value="P:cytoplasm to vacuole targeting by the Cvt pathway"/>
    <property type="evidence" value="ECO:0007669"/>
    <property type="project" value="EnsemblFungi"/>
</dbReference>
<dbReference type="InterPro" id="IPR045326">
    <property type="entry name" value="ATG17-like_dom"/>
</dbReference>
<evidence type="ECO:0000256" key="4">
    <source>
        <dbReference type="ARBA" id="ARBA00022448"/>
    </source>
</evidence>
<dbReference type="GO" id="GO:0005774">
    <property type="term" value="C:vacuolar membrane"/>
    <property type="evidence" value="ECO:0007669"/>
    <property type="project" value="UniProtKB-SubCell"/>
</dbReference>
<evidence type="ECO:0000256" key="5">
    <source>
        <dbReference type="ARBA" id="ARBA00022554"/>
    </source>
</evidence>
<dbReference type="GO" id="GO:0060090">
    <property type="term" value="F:molecular adaptor activity"/>
    <property type="evidence" value="ECO:0007669"/>
    <property type="project" value="EnsemblFungi"/>
</dbReference>
<keyword evidence="4 9" id="KW-0813">Transport</keyword>
<proteinExistence type="inferred from homology"/>
<keyword evidence="15" id="KW-1185">Reference proteome</keyword>
<reference evidence="14 15" key="1">
    <citation type="journal article" date="2011" name="Proc. Natl. Acad. Sci. U.S.A.">
        <title>Evolutionary erosion of yeast sex chromosomes by mating-type switching accidents.</title>
        <authorList>
            <person name="Gordon J.L."/>
            <person name="Armisen D."/>
            <person name="Proux-Wera E."/>
            <person name="Oheigeartaigh S.S."/>
            <person name="Byrne K.P."/>
            <person name="Wolfe K.H."/>
        </authorList>
    </citation>
    <scope>NUCLEOTIDE SEQUENCE [LARGE SCALE GENOMIC DNA]</scope>
    <source>
        <strain evidence="15">ATCC 76901 / BCRC 22586 / CBS 4309 / NBRC 1992 / NRRL Y-12630</strain>
    </source>
</reference>
<comment type="similarity">
    <text evidence="2 9">Belongs to the ATG11 family.</text>
</comment>
<dbReference type="GO" id="GO:1990316">
    <property type="term" value="C:Atg1/ULK1 kinase complex"/>
    <property type="evidence" value="ECO:0007669"/>
    <property type="project" value="TreeGrafter"/>
</dbReference>
<keyword evidence="7 9" id="KW-0072">Autophagy</keyword>
<dbReference type="Proteomes" id="UP000001640">
    <property type="component" value="Chromosome 1"/>
</dbReference>
<comment type="function">
    <text evidence="9">Involved in cytoplasm to vacuole transport (Cvt), pexophagy, mitophagy and nucleophagy. Recruits mitochondria for their selective degradation via autophagy (mitophagy) during starvation. Works as scaffold proteins that recruit ATG proteins to the pre-autophagosome (PAS), the site of vesicle/autophagosome formation. Required for the Cvt vesicles completion.</text>
</comment>
<dbReference type="GO" id="GO:0034497">
    <property type="term" value="P:protein localization to phagophore assembly site"/>
    <property type="evidence" value="ECO:0007669"/>
    <property type="project" value="EnsemblFungi"/>
</dbReference>
<evidence type="ECO:0000256" key="10">
    <source>
        <dbReference type="SAM" id="Coils"/>
    </source>
</evidence>
<protein>
    <recommendedName>
        <fullName evidence="3 9">Autophagy-related protein 11</fullName>
    </recommendedName>
</protein>
<feature type="compositionally biased region" description="Polar residues" evidence="11">
    <location>
        <begin position="1087"/>
        <end position="1103"/>
    </location>
</feature>
<dbReference type="GO" id="GO:1903599">
    <property type="term" value="P:positive regulation of autophagy of mitochondrion"/>
    <property type="evidence" value="ECO:0007669"/>
    <property type="project" value="UniProtKB-UniRule"/>
</dbReference>
<dbReference type="KEGG" id="ncs:NCAS_0A10990"/>
<dbReference type="GeneID" id="96901136"/>
<evidence type="ECO:0000256" key="2">
    <source>
        <dbReference type="ARBA" id="ARBA00009729"/>
    </source>
</evidence>
<feature type="domain" description="Autophagy protein ATG17-like" evidence="12">
    <location>
        <begin position="151"/>
        <end position="484"/>
    </location>
</feature>
<dbReference type="GO" id="GO:0006995">
    <property type="term" value="P:cellular response to nitrogen starvation"/>
    <property type="evidence" value="ECO:0007669"/>
    <property type="project" value="EnsemblFungi"/>
</dbReference>
<dbReference type="InterPro" id="IPR019460">
    <property type="entry name" value="Atg11_C"/>
</dbReference>
<dbReference type="GO" id="GO:0007059">
    <property type="term" value="P:chromosome segregation"/>
    <property type="evidence" value="ECO:0007669"/>
    <property type="project" value="EnsemblFungi"/>
</dbReference>
<dbReference type="OrthoDB" id="447953at2759"/>
<evidence type="ECO:0000256" key="11">
    <source>
        <dbReference type="SAM" id="MobiDB-lite"/>
    </source>
</evidence>
<evidence type="ECO:0000256" key="1">
    <source>
        <dbReference type="ARBA" id="ARBA00004148"/>
    </source>
</evidence>
<sequence length="1185" mass="137403">MSLSNKTTIINVTTGDPQLTSLKYFIKFQHLLTFIANKWQIPTNQILIILPYGSKLTSKNFSSYHVDQGPLYVFDRRLFQLNNKPSATSTTTDHLHDEAETLLDTLLSHHRKRKDTELIMLVKPIHSPLEEWQTSTRDETETELTYNKVTSLITTNLGWLSALEIDVHYFANIIKDTMNEVVHLLDSLCVCEQYLKLYFFDVMKLYDSNVQFLQQLQGKGLDVVSHWQQCYESILSKLNCEETSLQAFVDEESLREKQNAITDLDKKVNDKLNNVKINMDNNSKCKDDVGVHIQSIRREFTLDESKYVLEDTMLSKFNGLVETMKSRSREVLNKETDEFNVEYLKSVKDMLIDDKLNATKILLTIAQALYSQAEQLFQLKRSLQVKSIIIFGQIAFIQLETLKLKKILLSDCNKDLEKYQKYEIEFAQVEDLPLVYGLFLIESYRIQSWYYQMLLDLMDFAKSLETNLNSETYKRERWKQKFRSLTNLFKDTSDNGMTSLLASNLSEFFKDGISNVTTILREQYLPNYKQKCLKFYHNVEVYLTQLQTVDVPEKFFMILSQNFNTIKHLPTLTTLSSSPSSSLSSPDMTNQQISELDGYKVRIKKLESLLHESKYLRYEDWPSGILLNKSPSMSSKNNIFRNNLSSINTKLAMSTNNSMNLTLQPDNEQQEEIEQYVSYQPIDNNMQIQINELQDIITDLKMNLESTTKELTMRTNEVVDLKIECKAYRETLTNLNSELSRLTETDEKEKINRVDRDAIFKKQMIQMIEKNKTLMSEVETWKGKCTELQETNDKSVEIEELKKMHSLELGSIRETHDQQIKKLQDKISSLETQKVSTVQLSEDVKETMDVAVSTEEDMGSKEESVIDVATVTECDKEREEKREGVKAKELTPDIIERNLQNAESELFEIFSSNITILENIGLLLTYADDRSVQIKRVKGLRKGAMQSMLDETTQFTEADRFIKSSVFHEIQSSFTRIQEGNDKMENRVFFLNNIETIYSEKLYETAVIRRFKDIEFLAKKLTKENKLKRSLLEQYQREKLTLKNFEIGDTVLFLPTREDFPADGSYSGSMNSSFSSVDLSTPPPFETTKTQPSLIGSNSNIDNDVTEKPTIKRPWAAFTAFDENTRYLLRDVQEQTKGRDWAIGQIKTMQKFAVDGTNFNPFKLQKGTIWYQVTADIITSRPPAK</sequence>
<dbReference type="GO" id="GO:0034517">
    <property type="term" value="P:ribophagy"/>
    <property type="evidence" value="ECO:0007669"/>
    <property type="project" value="EnsemblFungi"/>
</dbReference>
<comment type="subcellular location">
    <subcellularLocation>
        <location evidence="9">Preautophagosomal structure membrane</location>
        <topology evidence="9">Peripheral membrane protein</topology>
    </subcellularLocation>
    <subcellularLocation>
        <location evidence="1 9">Vacuole membrane</location>
        <topology evidence="1 9">Peripheral membrane protein</topology>
    </subcellularLocation>
    <text evidence="9">During pexophagy, accumulates in the vacuolar membrane region, where the peroxisomes contact the vacuole.</text>
</comment>
<dbReference type="PANTHER" id="PTHR13222">
    <property type="entry name" value="RB1-INDUCIBLE COILED-COIL"/>
    <property type="match status" value="1"/>
</dbReference>
<dbReference type="STRING" id="1064592.G0V859"/>
<keyword evidence="9" id="KW-0472">Membrane</keyword>
<feature type="coiled-coil region" evidence="10">
    <location>
        <begin position="690"/>
        <end position="745"/>
    </location>
</feature>
<dbReference type="GO" id="GO:0061709">
    <property type="term" value="P:reticulophagy"/>
    <property type="evidence" value="ECO:0007669"/>
    <property type="project" value="EnsemblFungi"/>
</dbReference>
<keyword evidence="6 9" id="KW-0653">Protein transport</keyword>
<evidence type="ECO:0000259" key="12">
    <source>
        <dbReference type="Pfam" id="PF04108"/>
    </source>
</evidence>
<evidence type="ECO:0000256" key="7">
    <source>
        <dbReference type="ARBA" id="ARBA00023006"/>
    </source>
</evidence>
<organism evidence="14 15">
    <name type="scientific">Naumovozyma castellii</name>
    <name type="common">Yeast</name>
    <name type="synonym">Saccharomyces castellii</name>
    <dbReference type="NCBI Taxonomy" id="27288"/>
    <lineage>
        <taxon>Eukaryota</taxon>
        <taxon>Fungi</taxon>
        <taxon>Dikarya</taxon>
        <taxon>Ascomycota</taxon>
        <taxon>Saccharomycotina</taxon>
        <taxon>Saccharomycetes</taxon>
        <taxon>Saccharomycetales</taxon>
        <taxon>Saccharomycetaceae</taxon>
        <taxon>Naumovozyma</taxon>
    </lineage>
</organism>
<gene>
    <name evidence="14" type="primary">NCAS0A10990</name>
    <name evidence="14" type="ordered locus">NCAS_0A10990</name>
</gene>
<dbReference type="GO" id="GO:0000149">
    <property type="term" value="F:SNARE binding"/>
    <property type="evidence" value="ECO:0007669"/>
    <property type="project" value="EnsemblFungi"/>
</dbReference>
<evidence type="ECO:0000256" key="8">
    <source>
        <dbReference type="ARBA" id="ARBA00023054"/>
    </source>
</evidence>
<dbReference type="FunCoup" id="G0V859">
    <property type="interactions" value="197"/>
</dbReference>
<accession>G0V859</accession>
<dbReference type="InterPro" id="IPR040040">
    <property type="entry name" value="ATG11"/>
</dbReference>
<evidence type="ECO:0000313" key="14">
    <source>
        <dbReference type="EMBL" id="CCC67657.1"/>
    </source>
</evidence>
<dbReference type="OMA" id="EIDVHYF"/>
<dbReference type="GO" id="GO:0000422">
    <property type="term" value="P:autophagy of mitochondrion"/>
    <property type="evidence" value="ECO:0007669"/>
    <property type="project" value="EnsemblFungi"/>
</dbReference>
<comment type="subunit">
    <text evidence="9">Homodimer.</text>
</comment>
<reference key="2">
    <citation type="submission" date="2011-08" db="EMBL/GenBank/DDBJ databases">
        <title>Genome sequence of Naumovozyma castellii.</title>
        <authorList>
            <person name="Gordon J.L."/>
            <person name="Armisen D."/>
            <person name="Proux-Wera E."/>
            <person name="OhEigeartaigh S.S."/>
            <person name="Byrne K.P."/>
            <person name="Wolfe K.H."/>
        </authorList>
    </citation>
    <scope>NUCLEOTIDE SEQUENCE</scope>
    <source>
        <strain>Type strain:CBS 4309</strain>
    </source>
</reference>
<dbReference type="GO" id="GO:0034727">
    <property type="term" value="P:piecemeal microautophagy of the nucleus"/>
    <property type="evidence" value="ECO:0007669"/>
    <property type="project" value="EnsemblFungi"/>
</dbReference>
<evidence type="ECO:0000256" key="9">
    <source>
        <dbReference type="RuleBase" id="RU367075"/>
    </source>
</evidence>
<dbReference type="InParanoid" id="G0V859"/>
<evidence type="ECO:0000259" key="13">
    <source>
        <dbReference type="Pfam" id="PF10377"/>
    </source>
</evidence>
<dbReference type="GO" id="GO:0000425">
    <property type="term" value="P:pexophagy"/>
    <property type="evidence" value="ECO:0007669"/>
    <property type="project" value="EnsemblFungi"/>
</dbReference>
<dbReference type="AlphaFoldDB" id="G0V859"/>
<dbReference type="GO" id="GO:0031503">
    <property type="term" value="P:protein-containing complex localization"/>
    <property type="evidence" value="ECO:0007669"/>
    <property type="project" value="EnsemblFungi"/>
</dbReference>
<evidence type="ECO:0000256" key="3">
    <source>
        <dbReference type="ARBA" id="ARBA00013804"/>
    </source>
</evidence>
<dbReference type="eggNOG" id="ENOG502QVZE">
    <property type="taxonomic scope" value="Eukaryota"/>
</dbReference>
<dbReference type="EMBL" id="HE576752">
    <property type="protein sequence ID" value="CCC67657.1"/>
    <property type="molecule type" value="Genomic_DNA"/>
</dbReference>
<dbReference type="HOGENOM" id="CLU_272501_0_0_1"/>
<dbReference type="Pfam" id="PF04108">
    <property type="entry name" value="ATG17_like"/>
    <property type="match status" value="1"/>
</dbReference>
<keyword evidence="5 9" id="KW-0926">Vacuole</keyword>
<dbReference type="GO" id="GO:0019901">
    <property type="term" value="F:protein kinase binding"/>
    <property type="evidence" value="ECO:0007669"/>
    <property type="project" value="TreeGrafter"/>
</dbReference>
<dbReference type="RefSeq" id="XP_003674038.1">
    <property type="nucleotide sequence ID" value="XM_003673990.1"/>
</dbReference>
<evidence type="ECO:0000256" key="6">
    <source>
        <dbReference type="ARBA" id="ARBA00022927"/>
    </source>
</evidence>
<evidence type="ECO:0000313" key="15">
    <source>
        <dbReference type="Proteomes" id="UP000001640"/>
    </source>
</evidence>
<feature type="region of interest" description="Disordered" evidence="11">
    <location>
        <begin position="1077"/>
        <end position="1106"/>
    </location>
</feature>
<dbReference type="Pfam" id="PF10377">
    <property type="entry name" value="ATG11"/>
    <property type="match status" value="1"/>
</dbReference>
<name>G0V859_NAUCA</name>